<dbReference type="Proteomes" id="UP000187429">
    <property type="component" value="Unassembled WGS sequence"/>
</dbReference>
<dbReference type="OrthoDB" id="5596089at2759"/>
<dbReference type="EMBL" id="LSSM01005288">
    <property type="protein sequence ID" value="OMJ12971.1"/>
    <property type="molecule type" value="Genomic_DNA"/>
</dbReference>
<evidence type="ECO:0000313" key="1">
    <source>
        <dbReference type="EMBL" id="OMJ12971.1"/>
    </source>
</evidence>
<evidence type="ECO:0000313" key="2">
    <source>
        <dbReference type="Proteomes" id="UP000187429"/>
    </source>
</evidence>
<reference evidence="2" key="1">
    <citation type="submission" date="2017-01" db="EMBL/GenBank/DDBJ databases">
        <authorList>
            <person name="Wang Y."/>
            <person name="White M."/>
            <person name="Kvist S."/>
            <person name="Moncalvo J.-M."/>
        </authorList>
    </citation>
    <scope>NUCLEOTIDE SEQUENCE [LARGE SCALE GENOMIC DNA]</scope>
    <source>
        <strain evidence="2">ID-206-W2</strain>
    </source>
</reference>
<organism evidence="1 2">
    <name type="scientific">Smittium culicis</name>
    <dbReference type="NCBI Taxonomy" id="133412"/>
    <lineage>
        <taxon>Eukaryota</taxon>
        <taxon>Fungi</taxon>
        <taxon>Fungi incertae sedis</taxon>
        <taxon>Zoopagomycota</taxon>
        <taxon>Kickxellomycotina</taxon>
        <taxon>Harpellomycetes</taxon>
        <taxon>Harpellales</taxon>
        <taxon>Legeriomycetaceae</taxon>
        <taxon>Smittium</taxon>
    </lineage>
</organism>
<accession>A0A1R1XEB0</accession>
<protein>
    <submittedName>
        <fullName evidence="1">Uncharacterized protein</fullName>
    </submittedName>
</protein>
<sequence>MRICSSEILDSIEPHEIYSLPDFKFCVGIKNSRFPYSEFLLPGSSEFTSFTIKGNKIAYSRINDPYYFRTIELPKVADYNAPKYLNNAISNLGPKIGMEEHIVSKGRKINILPTNRGPGVDVLQIDSQLKNSKFTFWPKLIQSFFSSESSSKDVFYESKNIEKWDILNMAKYSLGVGDNFNRLNKLEKDLITSPPIVEQISKTLVFYFYITQVVLTIDTVWDANDIELQNQYHVVHPKAVERIGMNNDEDITRISIDDSGTIFVISKHNGDLMIFNRNDPLISFTGANQENAQDTCNQKSFPPLKNINGIKSKSIIKKFSQGQNSTLLWNHSMSWVSGLHSSSDIWADTDNEGSNYHNQLNFMHPNLIGIDPHISKINFHASPNLSSPSFVGDYFISIRVYKSRLTEKHIPDSRNSKINKGFSILDLIEMMYRYFIKILQFFDFNFNPVSDTKSAYDYIEKDTSSNTIASRLSAVQRDGKIILFSLDNKEISNYWLAEYLYTKYEMILSFSIITLIFVYNESKYAS</sequence>
<proteinExistence type="predicted"/>
<name>A0A1R1XEB0_9FUNG</name>
<dbReference type="AlphaFoldDB" id="A0A1R1XEB0"/>
<comment type="caution">
    <text evidence="1">The sequence shown here is derived from an EMBL/GenBank/DDBJ whole genome shotgun (WGS) entry which is preliminary data.</text>
</comment>
<keyword evidence="2" id="KW-1185">Reference proteome</keyword>
<gene>
    <name evidence="1" type="ORF">AYI69_g9192</name>
</gene>